<proteinExistence type="predicted"/>
<organism evidence="1">
    <name type="scientific">Caudovirales sp. ctaix4</name>
    <dbReference type="NCBI Taxonomy" id="2827635"/>
    <lineage>
        <taxon>Viruses</taxon>
        <taxon>Duplodnaviria</taxon>
        <taxon>Heunggongvirae</taxon>
        <taxon>Uroviricota</taxon>
        <taxon>Caudoviricetes</taxon>
    </lineage>
</organism>
<reference evidence="1" key="1">
    <citation type="journal article" date="2021" name="Proc. Natl. Acad. Sci. U.S.A.">
        <title>A Catalog of Tens of Thousands of Viruses from Human Metagenomes Reveals Hidden Associations with Chronic Diseases.</title>
        <authorList>
            <person name="Tisza M.J."/>
            <person name="Buck C.B."/>
        </authorList>
    </citation>
    <scope>NUCLEOTIDE SEQUENCE</scope>
    <source>
        <strain evidence="1">Ctaix4</strain>
    </source>
</reference>
<dbReference type="GO" id="GO:0000428">
    <property type="term" value="C:DNA-directed RNA polymerase complex"/>
    <property type="evidence" value="ECO:0007669"/>
    <property type="project" value="UniProtKB-KW"/>
</dbReference>
<keyword evidence="1" id="KW-0240">DNA-directed RNA polymerase</keyword>
<sequence>MSNDNRCVVCGRIIPEGRQICPLCEAGGDDKMKQLTIEEMRLMAGQPVYCKEEDIFGIIKIEEKGAWKNKPFLVAVWHEHGVAMNMELDIQKRGLHIYKVQSARDIPKEPISHQMGYGDFVMVCPHCKEAAIVNVFKRNPSYYPYCPWCGQKLKE</sequence>
<protein>
    <submittedName>
        <fullName evidence="1">DNA-directed RNA polymerase</fullName>
    </submittedName>
</protein>
<accession>A0A8S5S685</accession>
<name>A0A8S5S685_9CAUD</name>
<evidence type="ECO:0000313" key="1">
    <source>
        <dbReference type="EMBL" id="DAF46210.1"/>
    </source>
</evidence>
<keyword evidence="1" id="KW-0804">Transcription</keyword>
<dbReference type="EMBL" id="BK032533">
    <property type="protein sequence ID" value="DAF46210.1"/>
    <property type="molecule type" value="Genomic_DNA"/>
</dbReference>